<gene>
    <name evidence="4" type="ORF">ACH3VR_23060</name>
</gene>
<dbReference type="EMBL" id="JBIQWL010000020">
    <property type="protein sequence ID" value="MFH8253265.1"/>
    <property type="molecule type" value="Genomic_DNA"/>
</dbReference>
<dbReference type="InterPro" id="IPR016181">
    <property type="entry name" value="Acyl_CoA_acyltransferase"/>
</dbReference>
<evidence type="ECO:0000313" key="4">
    <source>
        <dbReference type="EMBL" id="MFH8253265.1"/>
    </source>
</evidence>
<dbReference type="PROSITE" id="PS51186">
    <property type="entry name" value="GNAT"/>
    <property type="match status" value="1"/>
</dbReference>
<dbReference type="PANTHER" id="PTHR43877:SF1">
    <property type="entry name" value="ACETYLTRANSFERASE"/>
    <property type="match status" value="1"/>
</dbReference>
<dbReference type="Gene3D" id="3.40.630.30">
    <property type="match status" value="1"/>
</dbReference>
<dbReference type="RefSeq" id="WP_397558690.1">
    <property type="nucleotide sequence ID" value="NZ_JBIQWL010000020.1"/>
</dbReference>
<keyword evidence="5" id="KW-1185">Reference proteome</keyword>
<dbReference type="SUPFAM" id="SSF55729">
    <property type="entry name" value="Acyl-CoA N-acyltransferases (Nat)"/>
    <property type="match status" value="1"/>
</dbReference>
<dbReference type="CDD" id="cd04301">
    <property type="entry name" value="NAT_SF"/>
    <property type="match status" value="1"/>
</dbReference>
<organism evidence="4 5">
    <name type="scientific">Microbacterium alkaliflavum</name>
    <dbReference type="NCBI Taxonomy" id="3248839"/>
    <lineage>
        <taxon>Bacteria</taxon>
        <taxon>Bacillati</taxon>
        <taxon>Actinomycetota</taxon>
        <taxon>Actinomycetes</taxon>
        <taxon>Micrococcales</taxon>
        <taxon>Microbacteriaceae</taxon>
        <taxon>Microbacterium</taxon>
    </lineage>
</organism>
<evidence type="ECO:0000256" key="1">
    <source>
        <dbReference type="ARBA" id="ARBA00022679"/>
    </source>
</evidence>
<dbReference type="Pfam" id="PF13673">
    <property type="entry name" value="Acetyltransf_10"/>
    <property type="match status" value="1"/>
</dbReference>
<comment type="caution">
    <text evidence="4">The sequence shown here is derived from an EMBL/GenBank/DDBJ whole genome shotgun (WGS) entry which is preliminary data.</text>
</comment>
<protein>
    <submittedName>
        <fullName evidence="4">GNAT family N-acetyltransferase</fullName>
        <ecNumber evidence="4">2.3.-.-</ecNumber>
    </submittedName>
</protein>
<feature type="domain" description="N-acetyltransferase" evidence="3">
    <location>
        <begin position="5"/>
        <end position="165"/>
    </location>
</feature>
<reference evidence="4 5" key="1">
    <citation type="submission" date="2024-09" db="EMBL/GenBank/DDBJ databases">
        <authorList>
            <person name="Pan X."/>
        </authorList>
    </citation>
    <scope>NUCLEOTIDE SEQUENCE [LARGE SCALE GENOMIC DNA]</scope>
    <source>
        <strain evidence="4 5">B2969</strain>
    </source>
</reference>
<name>A0ABW7QEF7_9MICO</name>
<sequence>MTSEFVVRRAEPADARAMAKVVVECWRETYRGLMSDATLDDPGLLPRREQFWTAVLTDPQYSQNVARVASHESALVGVAMSGPPLEAADEHRQLYLLYVYAAFHGSGVGAQLLDAVIDPEASALLWVADPNPRAQAFYRKHGFVQDGAVSVEEGIRSIRMVRRGGASAAGP</sequence>
<accession>A0ABW7QEF7</accession>
<dbReference type="Proteomes" id="UP001610861">
    <property type="component" value="Unassembled WGS sequence"/>
</dbReference>
<dbReference type="InterPro" id="IPR000182">
    <property type="entry name" value="GNAT_dom"/>
</dbReference>
<evidence type="ECO:0000259" key="3">
    <source>
        <dbReference type="PROSITE" id="PS51186"/>
    </source>
</evidence>
<evidence type="ECO:0000313" key="5">
    <source>
        <dbReference type="Proteomes" id="UP001610861"/>
    </source>
</evidence>
<evidence type="ECO:0000256" key="2">
    <source>
        <dbReference type="ARBA" id="ARBA00023315"/>
    </source>
</evidence>
<keyword evidence="2 4" id="KW-0012">Acyltransferase</keyword>
<dbReference type="PANTHER" id="PTHR43877">
    <property type="entry name" value="AMINOALKYLPHOSPHONATE N-ACETYLTRANSFERASE-RELATED-RELATED"/>
    <property type="match status" value="1"/>
</dbReference>
<dbReference type="EC" id="2.3.-.-" evidence="4"/>
<dbReference type="GO" id="GO:0016746">
    <property type="term" value="F:acyltransferase activity"/>
    <property type="evidence" value="ECO:0007669"/>
    <property type="project" value="UniProtKB-KW"/>
</dbReference>
<keyword evidence="1 4" id="KW-0808">Transferase</keyword>
<dbReference type="InterPro" id="IPR050832">
    <property type="entry name" value="Bact_Acetyltransf"/>
</dbReference>
<proteinExistence type="predicted"/>